<dbReference type="InParanoid" id="A0A5J5ES72"/>
<proteinExistence type="predicted"/>
<evidence type="ECO:0000313" key="2">
    <source>
        <dbReference type="EMBL" id="KAA8901359.1"/>
    </source>
</evidence>
<protein>
    <submittedName>
        <fullName evidence="2">Uncharacterized protein</fullName>
    </submittedName>
</protein>
<evidence type="ECO:0000313" key="3">
    <source>
        <dbReference type="Proteomes" id="UP000326924"/>
    </source>
</evidence>
<keyword evidence="1" id="KW-0812">Transmembrane</keyword>
<gene>
    <name evidence="2" type="ORF">FN846DRAFT_118442</name>
</gene>
<dbReference type="EMBL" id="VXIS01000145">
    <property type="protein sequence ID" value="KAA8901359.1"/>
    <property type="molecule type" value="Genomic_DNA"/>
</dbReference>
<name>A0A5J5ES72_9PEZI</name>
<evidence type="ECO:0000256" key="1">
    <source>
        <dbReference type="SAM" id="Phobius"/>
    </source>
</evidence>
<sequence>MEHDPIQHRQARASYTVQCVCTYPEFMQGTRITEAACIKGHSTSRGFSAFPIAIAIAIAITINHIAHHRSRKHKDSLDRAVFCEAQYVMLRLCVLCRHSEIVIDRNRYDIVQVCALRLGTRTSFRYKPQSTSKIASLHSSRTDLGLRCM</sequence>
<organism evidence="2 3">
    <name type="scientific">Sphaerosporella brunnea</name>
    <dbReference type="NCBI Taxonomy" id="1250544"/>
    <lineage>
        <taxon>Eukaryota</taxon>
        <taxon>Fungi</taxon>
        <taxon>Dikarya</taxon>
        <taxon>Ascomycota</taxon>
        <taxon>Pezizomycotina</taxon>
        <taxon>Pezizomycetes</taxon>
        <taxon>Pezizales</taxon>
        <taxon>Pyronemataceae</taxon>
        <taxon>Sphaerosporella</taxon>
    </lineage>
</organism>
<dbReference type="AlphaFoldDB" id="A0A5J5ES72"/>
<comment type="caution">
    <text evidence="2">The sequence shown here is derived from an EMBL/GenBank/DDBJ whole genome shotgun (WGS) entry which is preliminary data.</text>
</comment>
<keyword evidence="1" id="KW-1133">Transmembrane helix</keyword>
<keyword evidence="1" id="KW-0472">Membrane</keyword>
<keyword evidence="3" id="KW-1185">Reference proteome</keyword>
<accession>A0A5J5ES72</accession>
<reference evidence="2 3" key="1">
    <citation type="submission" date="2019-09" db="EMBL/GenBank/DDBJ databases">
        <title>Draft genome of the ectomycorrhizal ascomycete Sphaerosporella brunnea.</title>
        <authorList>
            <consortium name="DOE Joint Genome Institute"/>
            <person name="Benucci G.M."/>
            <person name="Marozzi G."/>
            <person name="Antonielli L."/>
            <person name="Sanchez S."/>
            <person name="Marco P."/>
            <person name="Wang X."/>
            <person name="Falini L.B."/>
            <person name="Barry K."/>
            <person name="Haridas S."/>
            <person name="Lipzen A."/>
            <person name="Labutti K."/>
            <person name="Grigoriev I.V."/>
            <person name="Murat C."/>
            <person name="Martin F."/>
            <person name="Albertini E."/>
            <person name="Donnini D."/>
            <person name="Bonito G."/>
        </authorList>
    </citation>
    <scope>NUCLEOTIDE SEQUENCE [LARGE SCALE GENOMIC DNA]</scope>
    <source>
        <strain evidence="2 3">Sb_GMNB300</strain>
    </source>
</reference>
<feature type="transmembrane region" description="Helical" evidence="1">
    <location>
        <begin position="49"/>
        <end position="66"/>
    </location>
</feature>
<dbReference type="Proteomes" id="UP000326924">
    <property type="component" value="Unassembled WGS sequence"/>
</dbReference>